<keyword evidence="2" id="KW-0560">Oxidoreductase</keyword>
<evidence type="ECO:0000313" key="8">
    <source>
        <dbReference type="Proteomes" id="UP000237811"/>
    </source>
</evidence>
<evidence type="ECO:0000313" key="5">
    <source>
        <dbReference type="EMBL" id="PRE43250.1"/>
    </source>
</evidence>
<dbReference type="AlphaFoldDB" id="A0A1W0ZNT6"/>
<dbReference type="InterPro" id="IPR057326">
    <property type="entry name" value="KR_dom"/>
</dbReference>
<dbReference type="FunFam" id="3.40.50.720:FF:000084">
    <property type="entry name" value="Short-chain dehydrogenase reductase"/>
    <property type="match status" value="1"/>
</dbReference>
<evidence type="ECO:0000256" key="3">
    <source>
        <dbReference type="RuleBase" id="RU000363"/>
    </source>
</evidence>
<reference evidence="5 8" key="2">
    <citation type="submission" date="2018-03" db="EMBL/GenBank/DDBJ databases">
        <authorList>
            <person name="Nguyen K."/>
            <person name="Fouts D."/>
            <person name="Sutton G."/>
        </authorList>
    </citation>
    <scope>NUCLEOTIDE SEQUENCE [LARGE SCALE GENOMIC DNA]</scope>
    <source>
        <strain evidence="5 8">AU14328</strain>
    </source>
</reference>
<feature type="domain" description="Ketoreductase" evidence="4">
    <location>
        <begin position="7"/>
        <end position="185"/>
    </location>
</feature>
<protein>
    <submittedName>
        <fullName evidence="5">KR domain-containing protein</fullName>
    </submittedName>
    <submittedName>
        <fullName evidence="6">Short-chain dehydrogenase/reductase SDR</fullName>
    </submittedName>
</protein>
<comment type="similarity">
    <text evidence="1 3">Belongs to the short-chain dehydrogenases/reductases (SDR) family.</text>
</comment>
<dbReference type="SMART" id="SM00822">
    <property type="entry name" value="PKS_KR"/>
    <property type="match status" value="1"/>
</dbReference>
<accession>A0A1W0ZNT6</accession>
<sequence>MNRLQGKRALVTGGSRGIGAAIAKRLAADGADVAITYEKSAERAQAVVAEIETLGRRAVAIQADSADPAAVRAAVDRAADTLGGLDILVNNAGIFRAGSLDALTLDDIDATLNVNVRAVIVASQAAARHLGEGGSIVSTGSCLATRVPDAGMSLYAASKAALIGWTQGLARDLGPRGITVNIVHPGSTDTDMNPADGEHADAQLARMAIPRYGKADDVAALVAFVVGPEGRSINGTGLTIDGGANA</sequence>
<dbReference type="SUPFAM" id="SSF51735">
    <property type="entry name" value="NAD(P)-binding Rossmann-fold domains"/>
    <property type="match status" value="1"/>
</dbReference>
<dbReference type="Proteomes" id="UP000237811">
    <property type="component" value="Unassembled WGS sequence"/>
</dbReference>
<evidence type="ECO:0000259" key="4">
    <source>
        <dbReference type="SMART" id="SM00822"/>
    </source>
</evidence>
<dbReference type="GO" id="GO:0016491">
    <property type="term" value="F:oxidoreductase activity"/>
    <property type="evidence" value="ECO:0007669"/>
    <property type="project" value="UniProtKB-KW"/>
</dbReference>
<proteinExistence type="inferred from homology"/>
<dbReference type="Gene3D" id="3.40.50.720">
    <property type="entry name" value="NAD(P)-binding Rossmann-like Domain"/>
    <property type="match status" value="1"/>
</dbReference>
<evidence type="ECO:0000256" key="1">
    <source>
        <dbReference type="ARBA" id="ARBA00006484"/>
    </source>
</evidence>
<dbReference type="PANTHER" id="PTHR43639:SF1">
    <property type="entry name" value="SHORT-CHAIN DEHYDROGENASE_REDUCTASE FAMILY PROTEIN"/>
    <property type="match status" value="1"/>
</dbReference>
<evidence type="ECO:0000313" key="7">
    <source>
        <dbReference type="Proteomes" id="UP000196218"/>
    </source>
</evidence>
<dbReference type="RefSeq" id="WP_006398664.1">
    <property type="nucleotide sequence ID" value="NZ_CADFCZ010000006.1"/>
</dbReference>
<dbReference type="Proteomes" id="UP000196218">
    <property type="component" value="Unassembled WGS sequence"/>
</dbReference>
<dbReference type="Pfam" id="PF00106">
    <property type="entry name" value="adh_short"/>
    <property type="match status" value="1"/>
</dbReference>
<dbReference type="EMBL" id="PVFR01000071">
    <property type="protein sequence ID" value="PRE43250.1"/>
    <property type="molecule type" value="Genomic_DNA"/>
</dbReference>
<dbReference type="InterPro" id="IPR002347">
    <property type="entry name" value="SDR_fam"/>
</dbReference>
<evidence type="ECO:0000256" key="2">
    <source>
        <dbReference type="ARBA" id="ARBA00023002"/>
    </source>
</evidence>
<gene>
    <name evidence="5" type="ORF">C6P99_23360</name>
    <name evidence="6" type="ORF">UA18_01339</name>
</gene>
<dbReference type="InterPro" id="IPR036291">
    <property type="entry name" value="NAD(P)-bd_dom_sf"/>
</dbReference>
<dbReference type="KEGG" id="bmk:DM80_2594"/>
<name>A0A1W0ZNT6_9BURK</name>
<reference evidence="6 7" key="1">
    <citation type="submission" date="2016-04" db="EMBL/GenBank/DDBJ databases">
        <authorList>
            <person name="Peeters C."/>
        </authorList>
    </citation>
    <scope>NUCLEOTIDE SEQUENCE [LARGE SCALE GENOMIC DNA]</scope>
    <source>
        <strain evidence="6">LMG 29311</strain>
    </source>
</reference>
<dbReference type="PANTHER" id="PTHR43639">
    <property type="entry name" value="OXIDOREDUCTASE, SHORT-CHAIN DEHYDROGENASE/REDUCTASE FAMILY (AFU_ORTHOLOGUE AFUA_5G02870)"/>
    <property type="match status" value="1"/>
</dbReference>
<dbReference type="PRINTS" id="PR00081">
    <property type="entry name" value="GDHRDH"/>
</dbReference>
<dbReference type="PRINTS" id="PR00080">
    <property type="entry name" value="SDRFAMILY"/>
</dbReference>
<evidence type="ECO:0000313" key="6">
    <source>
        <dbReference type="EMBL" id="SAK15685.1"/>
    </source>
</evidence>
<organism evidence="6 7">
    <name type="scientific">Burkholderia multivorans</name>
    <dbReference type="NCBI Taxonomy" id="87883"/>
    <lineage>
        <taxon>Bacteria</taxon>
        <taxon>Pseudomonadati</taxon>
        <taxon>Pseudomonadota</taxon>
        <taxon>Betaproteobacteria</taxon>
        <taxon>Burkholderiales</taxon>
        <taxon>Burkholderiaceae</taxon>
        <taxon>Burkholderia</taxon>
        <taxon>Burkholderia cepacia complex</taxon>
    </lineage>
</organism>
<dbReference type="EMBL" id="FKJW01000003">
    <property type="protein sequence ID" value="SAK15685.1"/>
    <property type="molecule type" value="Genomic_DNA"/>
</dbReference>
<comment type="caution">
    <text evidence="6">The sequence shown here is derived from an EMBL/GenBank/DDBJ whole genome shotgun (WGS) entry which is preliminary data.</text>
</comment>